<proteinExistence type="predicted"/>
<dbReference type="AlphaFoldDB" id="A0AAV4KBV3"/>
<accession>A0AAV4KBV3</accession>
<reference evidence="1 2" key="1">
    <citation type="journal article" date="2014" name="Int. J. Syst. Evol. Microbiol.">
        <title>Complete genome sequence of Corynebacterium casei LMG S-19264T (=DSM 44701T), isolated from a smear-ripened cheese.</title>
        <authorList>
            <consortium name="US DOE Joint Genome Institute (JGI-PGF)"/>
            <person name="Walter F."/>
            <person name="Albersmeier A."/>
            <person name="Kalinowski J."/>
            <person name="Ruckert C."/>
        </authorList>
    </citation>
    <scope>NUCLEOTIDE SEQUENCE [LARGE SCALE GENOMIC DNA]</scope>
    <source>
        <strain evidence="1 2">JCM 4205</strain>
    </source>
</reference>
<comment type="caution">
    <text evidence="1">The sequence shown here is derived from an EMBL/GenBank/DDBJ whole genome shotgun (WGS) entry which is preliminary data.</text>
</comment>
<organism evidence="1 2">
    <name type="scientific">Streptomyces cinereoruber</name>
    <dbReference type="NCBI Taxonomy" id="67260"/>
    <lineage>
        <taxon>Bacteria</taxon>
        <taxon>Bacillati</taxon>
        <taxon>Actinomycetota</taxon>
        <taxon>Actinomycetes</taxon>
        <taxon>Kitasatosporales</taxon>
        <taxon>Streptomycetaceae</taxon>
        <taxon>Streptomyces</taxon>
    </lineage>
</organism>
<name>A0AAV4KBV3_9ACTN</name>
<gene>
    <name evidence="1" type="ORF">GCM10010497_06310</name>
</gene>
<evidence type="ECO:0000313" key="1">
    <source>
        <dbReference type="EMBL" id="GGR07452.1"/>
    </source>
</evidence>
<evidence type="ECO:0000313" key="2">
    <source>
        <dbReference type="Proteomes" id="UP000642014"/>
    </source>
</evidence>
<dbReference type="Proteomes" id="UP000642014">
    <property type="component" value="Unassembled WGS sequence"/>
</dbReference>
<protein>
    <submittedName>
        <fullName evidence="1">Uncharacterized protein</fullName>
    </submittedName>
</protein>
<dbReference type="EMBL" id="BMSJ01000001">
    <property type="protein sequence ID" value="GGR07452.1"/>
    <property type="molecule type" value="Genomic_DNA"/>
</dbReference>
<sequence>MAAVMFFESEAELEPASVEDLPHAVAERASAAEAMPTVVILVIRRKRRVPSRLTESASSGAGFAAIVTRVDVS</sequence>